<organism evidence="1 2">
    <name type="scientific">Rhododendron williamsianum</name>
    <dbReference type="NCBI Taxonomy" id="262921"/>
    <lineage>
        <taxon>Eukaryota</taxon>
        <taxon>Viridiplantae</taxon>
        <taxon>Streptophyta</taxon>
        <taxon>Embryophyta</taxon>
        <taxon>Tracheophyta</taxon>
        <taxon>Spermatophyta</taxon>
        <taxon>Magnoliopsida</taxon>
        <taxon>eudicotyledons</taxon>
        <taxon>Gunneridae</taxon>
        <taxon>Pentapetalae</taxon>
        <taxon>asterids</taxon>
        <taxon>Ericales</taxon>
        <taxon>Ericaceae</taxon>
        <taxon>Ericoideae</taxon>
        <taxon>Rhodoreae</taxon>
        <taxon>Rhododendron</taxon>
    </lineage>
</organism>
<name>A0A6A4LFF8_9ERIC</name>
<comment type="caution">
    <text evidence="1">The sequence shown here is derived from an EMBL/GenBank/DDBJ whole genome shotgun (WGS) entry which is preliminary data.</text>
</comment>
<dbReference type="Proteomes" id="UP000428333">
    <property type="component" value="Linkage Group LG07"/>
</dbReference>
<dbReference type="AlphaFoldDB" id="A0A6A4LFF8"/>
<feature type="non-terminal residue" evidence="1">
    <location>
        <position position="1"/>
    </location>
</feature>
<sequence>MTKNGQVAGCIEGAPALQRAKVAPLVFALVVKSVVFQTAAAKLASTLLGIIVWESVTDDEELWYETCVAKVLWMRGRHGLSVEGHVAEPGGGLHVGDAGPAAAPGATPGRRLTPPHFPLLVHQKTEANHDRRRSRSVRFPPALFVGFLLCSFETEPETNNMLLSVCLMNGGWLGSEYRYK</sequence>
<keyword evidence="2" id="KW-1185">Reference proteome</keyword>
<gene>
    <name evidence="1" type="ORF">C3L33_11978</name>
</gene>
<dbReference type="EMBL" id="QEFC01001762">
    <property type="protein sequence ID" value="KAE9456102.1"/>
    <property type="molecule type" value="Genomic_DNA"/>
</dbReference>
<protein>
    <submittedName>
        <fullName evidence="1">Uncharacterized protein</fullName>
    </submittedName>
</protein>
<evidence type="ECO:0000313" key="1">
    <source>
        <dbReference type="EMBL" id="KAE9456102.1"/>
    </source>
</evidence>
<evidence type="ECO:0000313" key="2">
    <source>
        <dbReference type="Proteomes" id="UP000428333"/>
    </source>
</evidence>
<proteinExistence type="predicted"/>
<reference evidence="1 2" key="1">
    <citation type="journal article" date="2019" name="Genome Biol. Evol.">
        <title>The Rhododendron genome and chromosomal organization provide insight into shared whole-genome duplications across the heath family (Ericaceae).</title>
        <authorList>
            <person name="Soza V.L."/>
            <person name="Lindsley D."/>
            <person name="Waalkes A."/>
            <person name="Ramage E."/>
            <person name="Patwardhan R.P."/>
            <person name="Burton J.N."/>
            <person name="Adey A."/>
            <person name="Kumar A."/>
            <person name="Qiu R."/>
            <person name="Shendure J."/>
            <person name="Hall B."/>
        </authorList>
    </citation>
    <scope>NUCLEOTIDE SEQUENCE [LARGE SCALE GENOMIC DNA]</scope>
    <source>
        <strain evidence="1">RSF 1966-606</strain>
    </source>
</reference>
<accession>A0A6A4LFF8</accession>